<reference evidence="3" key="1">
    <citation type="journal article" date="2014" name="Front. Microbiol.">
        <title>High frequency of phylogenetically diverse reductive dehalogenase-homologous genes in deep subseafloor sedimentary metagenomes.</title>
        <authorList>
            <person name="Kawai M."/>
            <person name="Futagami T."/>
            <person name="Toyoda A."/>
            <person name="Takaki Y."/>
            <person name="Nishi S."/>
            <person name="Hori S."/>
            <person name="Arai W."/>
            <person name="Tsubouchi T."/>
            <person name="Morono Y."/>
            <person name="Uchiyama I."/>
            <person name="Ito T."/>
            <person name="Fujiyama A."/>
            <person name="Inagaki F."/>
            <person name="Takami H."/>
        </authorList>
    </citation>
    <scope>NUCLEOTIDE SEQUENCE</scope>
    <source>
        <strain evidence="3">Expedition CK06-06</strain>
    </source>
</reference>
<dbReference type="SUPFAM" id="SSF55073">
    <property type="entry name" value="Nucleotide cyclase"/>
    <property type="match status" value="1"/>
</dbReference>
<feature type="domain" description="GGDEF" evidence="2">
    <location>
        <begin position="60"/>
        <end position="194"/>
    </location>
</feature>
<dbReference type="AlphaFoldDB" id="X0X8N2"/>
<dbReference type="Pfam" id="PF00990">
    <property type="entry name" value="GGDEF"/>
    <property type="match status" value="1"/>
</dbReference>
<dbReference type="GO" id="GO:0043709">
    <property type="term" value="P:cell adhesion involved in single-species biofilm formation"/>
    <property type="evidence" value="ECO:0007669"/>
    <property type="project" value="TreeGrafter"/>
</dbReference>
<protein>
    <recommendedName>
        <fullName evidence="2">GGDEF domain-containing protein</fullName>
    </recommendedName>
</protein>
<evidence type="ECO:0000256" key="1">
    <source>
        <dbReference type="SAM" id="Coils"/>
    </source>
</evidence>
<dbReference type="NCBIfam" id="TIGR00254">
    <property type="entry name" value="GGDEF"/>
    <property type="match status" value="1"/>
</dbReference>
<dbReference type="InterPro" id="IPR029787">
    <property type="entry name" value="Nucleotide_cyclase"/>
</dbReference>
<name>X0X8N2_9ZZZZ</name>
<proteinExistence type="predicted"/>
<dbReference type="CDD" id="cd01949">
    <property type="entry name" value="GGDEF"/>
    <property type="match status" value="1"/>
</dbReference>
<dbReference type="SMART" id="SM00267">
    <property type="entry name" value="GGDEF"/>
    <property type="match status" value="1"/>
</dbReference>
<gene>
    <name evidence="3" type="ORF">S01H1_69387</name>
</gene>
<evidence type="ECO:0000313" key="3">
    <source>
        <dbReference type="EMBL" id="GAG39549.1"/>
    </source>
</evidence>
<sequence length="194" mass="21474">MKEREHQLQRAVEERSQQLEKANMALREMAGGDSLTGIANHRTFQDNLKQQWRRTARSRLPLTVLMIDVDHLKHYNESKGQQAGDECLRQVAEVLRLQLLRPGDLVARYGGDEFAVLLAETDAAGGLAVADRMRQAIEELDVTCGPEADGRRVTISVGVATIVPSPQEHPTSLVAAADRALSVAKRSGRNRVEM</sequence>
<dbReference type="FunFam" id="3.30.70.270:FF:000001">
    <property type="entry name" value="Diguanylate cyclase domain protein"/>
    <property type="match status" value="1"/>
</dbReference>
<comment type="caution">
    <text evidence="3">The sequence shown here is derived from an EMBL/GenBank/DDBJ whole genome shotgun (WGS) entry which is preliminary data.</text>
</comment>
<dbReference type="GO" id="GO:0052621">
    <property type="term" value="F:diguanylate cyclase activity"/>
    <property type="evidence" value="ECO:0007669"/>
    <property type="project" value="TreeGrafter"/>
</dbReference>
<evidence type="ECO:0000259" key="2">
    <source>
        <dbReference type="PROSITE" id="PS50887"/>
    </source>
</evidence>
<dbReference type="EMBL" id="BARS01046070">
    <property type="protein sequence ID" value="GAG39549.1"/>
    <property type="molecule type" value="Genomic_DNA"/>
</dbReference>
<dbReference type="PROSITE" id="PS50887">
    <property type="entry name" value="GGDEF"/>
    <property type="match status" value="1"/>
</dbReference>
<dbReference type="GO" id="GO:0005886">
    <property type="term" value="C:plasma membrane"/>
    <property type="evidence" value="ECO:0007669"/>
    <property type="project" value="TreeGrafter"/>
</dbReference>
<dbReference type="GO" id="GO:1902201">
    <property type="term" value="P:negative regulation of bacterial-type flagellum-dependent cell motility"/>
    <property type="evidence" value="ECO:0007669"/>
    <property type="project" value="TreeGrafter"/>
</dbReference>
<accession>X0X8N2</accession>
<dbReference type="InterPro" id="IPR043128">
    <property type="entry name" value="Rev_trsase/Diguanyl_cyclase"/>
</dbReference>
<feature type="coiled-coil region" evidence="1">
    <location>
        <begin position="1"/>
        <end position="29"/>
    </location>
</feature>
<dbReference type="InterPro" id="IPR000160">
    <property type="entry name" value="GGDEF_dom"/>
</dbReference>
<dbReference type="PANTHER" id="PTHR45138">
    <property type="entry name" value="REGULATORY COMPONENTS OF SENSORY TRANSDUCTION SYSTEM"/>
    <property type="match status" value="1"/>
</dbReference>
<dbReference type="PANTHER" id="PTHR45138:SF9">
    <property type="entry name" value="DIGUANYLATE CYCLASE DGCM-RELATED"/>
    <property type="match status" value="1"/>
</dbReference>
<keyword evidence="1" id="KW-0175">Coiled coil</keyword>
<dbReference type="Gene3D" id="3.30.70.270">
    <property type="match status" value="1"/>
</dbReference>
<organism evidence="3">
    <name type="scientific">marine sediment metagenome</name>
    <dbReference type="NCBI Taxonomy" id="412755"/>
    <lineage>
        <taxon>unclassified sequences</taxon>
        <taxon>metagenomes</taxon>
        <taxon>ecological metagenomes</taxon>
    </lineage>
</organism>
<dbReference type="InterPro" id="IPR050469">
    <property type="entry name" value="Diguanylate_Cyclase"/>
</dbReference>